<feature type="chain" id="PRO_5002004922" evidence="1">
    <location>
        <begin position="20"/>
        <end position="74"/>
    </location>
</feature>
<name>A0A0A2T473_9GAMM</name>
<comment type="caution">
    <text evidence="2">The sequence shown here is derived from an EMBL/GenBank/DDBJ whole genome shotgun (WGS) entry which is preliminary data.</text>
</comment>
<dbReference type="OrthoDB" id="5638924at2"/>
<dbReference type="Proteomes" id="UP000054422">
    <property type="component" value="Unassembled WGS sequence"/>
</dbReference>
<keyword evidence="3" id="KW-1185">Reference proteome</keyword>
<sequence length="74" mass="8275">MRKFLLSAVTILLFLPAQAGDISEIDIQDQESAQELCAHEFYNQCINKCDKTNYGDCTQACEENAKNQCLQAGE</sequence>
<dbReference type="EMBL" id="JNCF01000092">
    <property type="protein sequence ID" value="KGP62223.1"/>
    <property type="molecule type" value="Genomic_DNA"/>
</dbReference>
<accession>A0A0A2T473</accession>
<evidence type="ECO:0000256" key="1">
    <source>
        <dbReference type="SAM" id="SignalP"/>
    </source>
</evidence>
<gene>
    <name evidence="2" type="ORF">EP47_01545</name>
</gene>
<proteinExistence type="predicted"/>
<feature type="signal peptide" evidence="1">
    <location>
        <begin position="1"/>
        <end position="19"/>
    </location>
</feature>
<dbReference type="STRING" id="1498499.EP47_01545"/>
<evidence type="ECO:0000313" key="2">
    <source>
        <dbReference type="EMBL" id="KGP62223.1"/>
    </source>
</evidence>
<keyword evidence="1" id="KW-0732">Signal</keyword>
<evidence type="ECO:0000313" key="3">
    <source>
        <dbReference type="Proteomes" id="UP000054422"/>
    </source>
</evidence>
<organism evidence="2 3">
    <name type="scientific">Legionella norrlandica</name>
    <dbReference type="NCBI Taxonomy" id="1498499"/>
    <lineage>
        <taxon>Bacteria</taxon>
        <taxon>Pseudomonadati</taxon>
        <taxon>Pseudomonadota</taxon>
        <taxon>Gammaproteobacteria</taxon>
        <taxon>Legionellales</taxon>
        <taxon>Legionellaceae</taxon>
        <taxon>Legionella</taxon>
    </lineage>
</organism>
<reference evidence="2 3" key="1">
    <citation type="submission" date="2014-05" db="EMBL/GenBank/DDBJ databases">
        <authorList>
            <person name="Rizzardi K."/>
            <person name="Winiecka-Krusnell J."/>
            <person name="Ramliden M."/>
            <person name="Alm E."/>
            <person name="Andersson S."/>
            <person name="Byfors S."/>
        </authorList>
    </citation>
    <scope>NUCLEOTIDE SEQUENCE [LARGE SCALE GENOMIC DNA]</scope>
    <source>
        <strain evidence="2 3">LEGN</strain>
    </source>
</reference>
<protein>
    <submittedName>
        <fullName evidence="2">Uncharacterized protein</fullName>
    </submittedName>
</protein>
<dbReference type="RefSeq" id="WP_035891512.1">
    <property type="nucleotide sequence ID" value="NZ_JNCF01000092.1"/>
</dbReference>
<dbReference type="AlphaFoldDB" id="A0A0A2T473"/>